<gene>
    <name evidence="5" type="ORF">SAMN05444371_2308</name>
</gene>
<dbReference type="Gene3D" id="2.60.40.10">
    <property type="entry name" value="Immunoglobulins"/>
    <property type="match status" value="1"/>
</dbReference>
<dbReference type="InterPro" id="IPR013783">
    <property type="entry name" value="Ig-like_fold"/>
</dbReference>
<name>A0A1M6S806_9FLAO</name>
<evidence type="ECO:0000259" key="3">
    <source>
        <dbReference type="Pfam" id="PF18962"/>
    </source>
</evidence>
<keyword evidence="6" id="KW-1185">Reference proteome</keyword>
<feature type="signal peptide" evidence="2">
    <location>
        <begin position="1"/>
        <end position="18"/>
    </location>
</feature>
<evidence type="ECO:0000313" key="5">
    <source>
        <dbReference type="EMBL" id="SHK40934.1"/>
    </source>
</evidence>
<accession>A0A1M6S806</accession>
<evidence type="ECO:0000256" key="1">
    <source>
        <dbReference type="ARBA" id="ARBA00022729"/>
    </source>
</evidence>
<dbReference type="STRING" id="216903.SAMN05444371_2308"/>
<evidence type="ECO:0000259" key="4">
    <source>
        <dbReference type="Pfam" id="PF20009"/>
    </source>
</evidence>
<dbReference type="InterPro" id="IPR045474">
    <property type="entry name" value="GEVED"/>
</dbReference>
<dbReference type="OrthoDB" id="975384at2"/>
<dbReference type="AlphaFoldDB" id="A0A1M6S806"/>
<evidence type="ECO:0000256" key="2">
    <source>
        <dbReference type="SAM" id="SignalP"/>
    </source>
</evidence>
<dbReference type="Proteomes" id="UP000184498">
    <property type="component" value="Unassembled WGS sequence"/>
</dbReference>
<dbReference type="EMBL" id="FRAM01000002">
    <property type="protein sequence ID" value="SHK40934.1"/>
    <property type="molecule type" value="Genomic_DNA"/>
</dbReference>
<keyword evidence="1 2" id="KW-0732">Signal</keyword>
<dbReference type="InterPro" id="IPR026444">
    <property type="entry name" value="Secre_tail"/>
</dbReference>
<protein>
    <submittedName>
        <fullName evidence="5">Por secretion system C-terminal sorting domain-containing protein</fullName>
    </submittedName>
</protein>
<reference evidence="6" key="1">
    <citation type="submission" date="2016-11" db="EMBL/GenBank/DDBJ databases">
        <authorList>
            <person name="Varghese N."/>
            <person name="Submissions S."/>
        </authorList>
    </citation>
    <scope>NUCLEOTIDE SEQUENCE [LARGE SCALE GENOMIC DNA]</scope>
    <source>
        <strain evidence="6">DSM 18016</strain>
    </source>
</reference>
<dbReference type="Pfam" id="PF18962">
    <property type="entry name" value="Por_Secre_tail"/>
    <property type="match status" value="1"/>
</dbReference>
<feature type="domain" description="GEVED" evidence="4">
    <location>
        <begin position="394"/>
        <end position="470"/>
    </location>
</feature>
<feature type="domain" description="Secretion system C-terminal sorting" evidence="3">
    <location>
        <begin position="488"/>
        <end position="549"/>
    </location>
</feature>
<sequence>MIKLFILSSILFTGSAFSQVLQEDNFDTYPIGNLGTQGGWERNDGSSLASQATISEVTASTHARSLKFPRTNNFAMWVTKSPAAFASAWSARTPGNEIIKVTYDHYTGTGTGITEARFYTTTKLGQLKIAASVKFTGAFSSWYVKTNNSDDAPTNVATGTASAWNKVIINYNSVTGSVVYNINGTEYGPYTTISGDPTKVDFYTSGSAAPTTSAIDNYKAEAIASLTVPSCTTITSPAQGATNVVSSPIITWPAAEGSAGYKVYIGTATGVYNVVNGTKVTTTSYNAALSSSTKYFVKIVPTNMIGDASGCSEISFTTKTPSYCTAAATYTGTGFERINKVEIKDAGGATVLNHSSPENSGYSDNTSVIGNVEKEKVYSFTATPNANGQSRDIVYVWVDYNQDGDFDDENEKVIVNSGKGPWIGTFTIPANARSGKTRMRIRLTDTFSSTHTSSPCGNTTVGDVEDYTLNIGTETLGLYNSAVNKLLVYPNPFRDVVKISDVKNATSITVSDLSGRIVADVKPTADLNLSALNKGLYIINVKYANGTLKSIKVIKE</sequence>
<dbReference type="NCBIfam" id="TIGR04183">
    <property type="entry name" value="Por_Secre_tail"/>
    <property type="match status" value="1"/>
</dbReference>
<evidence type="ECO:0000313" key="6">
    <source>
        <dbReference type="Proteomes" id="UP000184498"/>
    </source>
</evidence>
<feature type="chain" id="PRO_5012861714" evidence="2">
    <location>
        <begin position="19"/>
        <end position="556"/>
    </location>
</feature>
<organism evidence="5 6">
    <name type="scientific">Epilithonimonas mollis</name>
    <dbReference type="NCBI Taxonomy" id="216903"/>
    <lineage>
        <taxon>Bacteria</taxon>
        <taxon>Pseudomonadati</taxon>
        <taxon>Bacteroidota</taxon>
        <taxon>Flavobacteriia</taxon>
        <taxon>Flavobacteriales</taxon>
        <taxon>Weeksellaceae</taxon>
        <taxon>Chryseobacterium group</taxon>
        <taxon>Epilithonimonas</taxon>
    </lineage>
</organism>
<dbReference type="RefSeq" id="WP_072998006.1">
    <property type="nucleotide sequence ID" value="NZ_FRAM01000002.1"/>
</dbReference>
<proteinExistence type="predicted"/>
<dbReference type="Pfam" id="PF20009">
    <property type="entry name" value="GEVED"/>
    <property type="match status" value="1"/>
</dbReference>